<dbReference type="InterPro" id="IPR013103">
    <property type="entry name" value="RVT_2"/>
</dbReference>
<accession>A0AA89AQ59</accession>
<evidence type="ECO:0000259" key="1">
    <source>
        <dbReference type="Pfam" id="PF07727"/>
    </source>
</evidence>
<dbReference type="Pfam" id="PF07727">
    <property type="entry name" value="RVT_2"/>
    <property type="match status" value="2"/>
</dbReference>
<comment type="caution">
    <text evidence="2">The sequence shown here is derived from an EMBL/GenBank/DDBJ whole genome shotgun (WGS) entry which is preliminary data.</text>
</comment>
<sequence>MRGFDSISCVSVWGRLGLGAGMLLPDFLQSRLCSSVLVFPDSDPFDEWFPYINLDRYMGELALSERQWTWILGILVEPGSCCGGSSLFSIGSSSVSSMPSVLKSCYGGKICIIGGSPIGNRVIEREFMGLAMEMQSLVTGFGIPNRRSCSKADCGVSRESKFGKLEKQTQPKNVRALDLAPVPSSSLDTTDGKRFMKKLLRQIFQEQMVLKLSQRQRHRYRVFKLKKDGEKQLEYKARLVIKGFGLKQGINFDQIFSPVVKITSIQVVLGFVASMDLELEQLDVFKLKKDGEKQLEYKAQLVVKGYGLKQGINFDQIFSPDVKITSIQVVLGFVASMDLELEQLDVFKLKKDGEKQLKYKARLVVKGFGLKQGINFDQIFSPVVKITSIQVVLGFVASMDLELEQLDVKTAFFHGDSEEETYMHQPEGFEVKGKEHMICKLKKSLYGLKQAPRQ</sequence>
<evidence type="ECO:0000313" key="3">
    <source>
        <dbReference type="Proteomes" id="UP001188597"/>
    </source>
</evidence>
<proteinExistence type="predicted"/>
<evidence type="ECO:0000313" key="2">
    <source>
        <dbReference type="EMBL" id="KAK3008401.1"/>
    </source>
</evidence>
<dbReference type="EMBL" id="JAVXUP010001756">
    <property type="protein sequence ID" value="KAK3008401.1"/>
    <property type="molecule type" value="Genomic_DNA"/>
</dbReference>
<feature type="domain" description="Reverse transcriptase Ty1/copia-type" evidence="1">
    <location>
        <begin position="346"/>
        <end position="453"/>
    </location>
</feature>
<gene>
    <name evidence="2" type="ORF">RJ639_013931</name>
</gene>
<reference evidence="2" key="1">
    <citation type="submission" date="2022-12" db="EMBL/GenBank/DDBJ databases">
        <title>Draft genome assemblies for two species of Escallonia (Escalloniales).</title>
        <authorList>
            <person name="Chanderbali A."/>
            <person name="Dervinis C."/>
            <person name="Anghel I."/>
            <person name="Soltis D."/>
            <person name="Soltis P."/>
            <person name="Zapata F."/>
        </authorList>
    </citation>
    <scope>NUCLEOTIDE SEQUENCE</scope>
    <source>
        <strain evidence="2">UCBG64.0493</strain>
        <tissue evidence="2">Leaf</tissue>
    </source>
</reference>
<protein>
    <recommendedName>
        <fullName evidence="1">Reverse transcriptase Ty1/copia-type domain-containing protein</fullName>
    </recommendedName>
</protein>
<keyword evidence="3" id="KW-1185">Reference proteome</keyword>
<feature type="domain" description="Reverse transcriptase Ty1/copia-type" evidence="1">
    <location>
        <begin position="221"/>
        <end position="284"/>
    </location>
</feature>
<organism evidence="2 3">
    <name type="scientific">Escallonia herrerae</name>
    <dbReference type="NCBI Taxonomy" id="1293975"/>
    <lineage>
        <taxon>Eukaryota</taxon>
        <taxon>Viridiplantae</taxon>
        <taxon>Streptophyta</taxon>
        <taxon>Embryophyta</taxon>
        <taxon>Tracheophyta</taxon>
        <taxon>Spermatophyta</taxon>
        <taxon>Magnoliopsida</taxon>
        <taxon>eudicotyledons</taxon>
        <taxon>Gunneridae</taxon>
        <taxon>Pentapetalae</taxon>
        <taxon>asterids</taxon>
        <taxon>campanulids</taxon>
        <taxon>Escalloniales</taxon>
        <taxon>Escalloniaceae</taxon>
        <taxon>Escallonia</taxon>
    </lineage>
</organism>
<dbReference type="Proteomes" id="UP001188597">
    <property type="component" value="Unassembled WGS sequence"/>
</dbReference>
<name>A0AA89AQ59_9ASTE</name>
<dbReference type="AlphaFoldDB" id="A0AA89AQ59"/>